<proteinExistence type="predicted"/>
<dbReference type="SUPFAM" id="SSF102735">
    <property type="entry name" value="Trigger factor ribosome-binding domain"/>
    <property type="match status" value="1"/>
</dbReference>
<dbReference type="SUPFAM" id="SSF109998">
    <property type="entry name" value="Triger factor/SurA peptide-binding domain-like"/>
    <property type="match status" value="1"/>
</dbReference>
<dbReference type="EC" id="5.2.1.8" evidence="2"/>
<dbReference type="GO" id="GO:0003755">
    <property type="term" value="F:peptidyl-prolyl cis-trans isomerase activity"/>
    <property type="evidence" value="ECO:0007669"/>
    <property type="project" value="UniProtKB-EC"/>
</dbReference>
<organism evidence="2 3">
    <name type="scientific">Candidatus Caccoplasma intestinavium</name>
    <dbReference type="NCBI Taxonomy" id="2840716"/>
    <lineage>
        <taxon>Bacteria</taxon>
        <taxon>Pseudomonadati</taxon>
        <taxon>Bacteroidota</taxon>
        <taxon>Bacteroidia</taxon>
        <taxon>Bacteroidales</taxon>
        <taxon>Bacteroidaceae</taxon>
        <taxon>Bacteroidaceae incertae sedis</taxon>
        <taxon>Candidatus Caccoplasma</taxon>
    </lineage>
</organism>
<reference evidence="2" key="1">
    <citation type="submission" date="2020-10" db="EMBL/GenBank/DDBJ databases">
        <authorList>
            <person name="Gilroy R."/>
        </authorList>
    </citation>
    <scope>NUCLEOTIDE SEQUENCE</scope>
    <source>
        <strain evidence="2">21143</strain>
    </source>
</reference>
<dbReference type="Gene3D" id="3.30.70.1050">
    <property type="entry name" value="Trigger factor ribosome-binding domain"/>
    <property type="match status" value="1"/>
</dbReference>
<keyword evidence="2" id="KW-0413">Isomerase</keyword>
<dbReference type="GO" id="GO:0051083">
    <property type="term" value="P:'de novo' cotranslational protein folding"/>
    <property type="evidence" value="ECO:0007669"/>
    <property type="project" value="TreeGrafter"/>
</dbReference>
<dbReference type="EMBL" id="DVKT01000076">
    <property type="protein sequence ID" value="HIT40450.1"/>
    <property type="molecule type" value="Genomic_DNA"/>
</dbReference>
<comment type="caution">
    <text evidence="2">The sequence shown here is derived from an EMBL/GenBank/DDBJ whole genome shotgun (WGS) entry which is preliminary data.</text>
</comment>
<dbReference type="Gene3D" id="1.10.3120.10">
    <property type="entry name" value="Trigger factor, C-terminal domain"/>
    <property type="match status" value="1"/>
</dbReference>
<dbReference type="InterPro" id="IPR005215">
    <property type="entry name" value="Trig_fac"/>
</dbReference>
<dbReference type="PIRSF" id="PIRSF003095">
    <property type="entry name" value="Trigger_factor"/>
    <property type="match status" value="1"/>
</dbReference>
<dbReference type="PANTHER" id="PTHR30560">
    <property type="entry name" value="TRIGGER FACTOR CHAPERONE AND PEPTIDYL-PROLYL CIS/TRANS ISOMERASE"/>
    <property type="match status" value="1"/>
</dbReference>
<dbReference type="NCBIfam" id="TIGR00115">
    <property type="entry name" value="tig"/>
    <property type="match status" value="1"/>
</dbReference>
<gene>
    <name evidence="2" type="primary">tig</name>
    <name evidence="2" type="ORF">IAD06_10525</name>
</gene>
<dbReference type="InterPro" id="IPR037041">
    <property type="entry name" value="Trigger_fac_C_sf"/>
</dbReference>
<evidence type="ECO:0000313" key="2">
    <source>
        <dbReference type="EMBL" id="HIT40450.1"/>
    </source>
</evidence>
<name>A0A9D1KE93_9BACT</name>
<reference evidence="2" key="2">
    <citation type="journal article" date="2021" name="PeerJ">
        <title>Extensive microbial diversity within the chicken gut microbiome revealed by metagenomics and culture.</title>
        <authorList>
            <person name="Gilroy R."/>
            <person name="Ravi A."/>
            <person name="Getino M."/>
            <person name="Pursley I."/>
            <person name="Horton D.L."/>
            <person name="Alikhan N.F."/>
            <person name="Baker D."/>
            <person name="Gharbi K."/>
            <person name="Hall N."/>
            <person name="Watson M."/>
            <person name="Adriaenssens E.M."/>
            <person name="Foster-Nyarko E."/>
            <person name="Jarju S."/>
            <person name="Secka A."/>
            <person name="Antonio M."/>
            <person name="Oren A."/>
            <person name="Chaudhuri R.R."/>
            <person name="La Ragione R."/>
            <person name="Hildebrand F."/>
            <person name="Pallen M.J."/>
        </authorList>
    </citation>
    <scope>NUCLEOTIDE SEQUENCE</scope>
    <source>
        <strain evidence="2">21143</strain>
    </source>
</reference>
<evidence type="ECO:0000259" key="1">
    <source>
        <dbReference type="Pfam" id="PF05697"/>
    </source>
</evidence>
<evidence type="ECO:0000313" key="3">
    <source>
        <dbReference type="Proteomes" id="UP000886722"/>
    </source>
</evidence>
<dbReference type="AlphaFoldDB" id="A0A9D1KE93"/>
<sequence length="451" mass="50794">MNVSQENTSKVAAVVKVGIVKADYEEKVEKALRTYRQKANIPGFRKGMAPMGMIKKMVGKSILLEEINKLVSESLYNYIKDNNLNVLGEPLPSESQAEIDFDKQEDFEFSFDVALAPEISLTLSDKDKIDYYRIDIDDDMVAKQKEALCNRFGVQQPVEEASEKDIVKGQFVELGENNTPKEGGISVESLLTPAYLKDETEKSKFVGKKVGDKVVFNPSVACGGNDTELAAMLHIGKENTADMKSDFEVEITSILGFKPAELGQELYDNAFGKDVVKTEEEFTAKVREMLAAQMQPESDYKFGLDARAALEAKVGEIELPDDLLRRWLVVTGEKRTAESVAEEYPKMVPDLKWQLIKEEIVRKYEVKVDDADMLEMAKKATRAQFAQYGMMNVPDDLLDKYASDMLKDKKIVSSIAERATEEKIIATIKSHVTLNEKNISVEDFYKMFENK</sequence>
<feature type="domain" description="Trigger factor ribosome-binding bacterial" evidence="1">
    <location>
        <begin position="1"/>
        <end position="147"/>
    </location>
</feature>
<dbReference type="Pfam" id="PF05697">
    <property type="entry name" value="Trigger_N"/>
    <property type="match status" value="1"/>
</dbReference>
<dbReference type="Proteomes" id="UP000886722">
    <property type="component" value="Unassembled WGS sequence"/>
</dbReference>
<dbReference type="PANTHER" id="PTHR30560:SF3">
    <property type="entry name" value="TRIGGER FACTOR-LIKE PROTEIN TIG, CHLOROPLASTIC"/>
    <property type="match status" value="1"/>
</dbReference>
<dbReference type="GO" id="GO:0015031">
    <property type="term" value="P:protein transport"/>
    <property type="evidence" value="ECO:0007669"/>
    <property type="project" value="InterPro"/>
</dbReference>
<dbReference type="InterPro" id="IPR027304">
    <property type="entry name" value="Trigger_fact/SurA_dom_sf"/>
</dbReference>
<accession>A0A9D1KE93</accession>
<protein>
    <submittedName>
        <fullName evidence="2">Trigger factor</fullName>
        <ecNumber evidence="2">5.2.1.8</ecNumber>
    </submittedName>
</protein>
<dbReference type="GO" id="GO:0043335">
    <property type="term" value="P:protein unfolding"/>
    <property type="evidence" value="ECO:0007669"/>
    <property type="project" value="TreeGrafter"/>
</dbReference>
<dbReference type="InterPro" id="IPR036611">
    <property type="entry name" value="Trigger_fac_ribosome-bd_sf"/>
</dbReference>
<dbReference type="GO" id="GO:0043022">
    <property type="term" value="F:ribosome binding"/>
    <property type="evidence" value="ECO:0007669"/>
    <property type="project" value="TreeGrafter"/>
</dbReference>
<dbReference type="GO" id="GO:0044183">
    <property type="term" value="F:protein folding chaperone"/>
    <property type="evidence" value="ECO:0007669"/>
    <property type="project" value="TreeGrafter"/>
</dbReference>
<dbReference type="InterPro" id="IPR008881">
    <property type="entry name" value="Trigger_fac_ribosome-bd_bac"/>
</dbReference>